<name>A0ACC1XET6_MELAZ</name>
<proteinExistence type="predicted"/>
<dbReference type="EMBL" id="CM051403">
    <property type="protein sequence ID" value="KAJ4709636.1"/>
    <property type="molecule type" value="Genomic_DNA"/>
</dbReference>
<organism evidence="1 2">
    <name type="scientific">Melia azedarach</name>
    <name type="common">Chinaberry tree</name>
    <dbReference type="NCBI Taxonomy" id="155640"/>
    <lineage>
        <taxon>Eukaryota</taxon>
        <taxon>Viridiplantae</taxon>
        <taxon>Streptophyta</taxon>
        <taxon>Embryophyta</taxon>
        <taxon>Tracheophyta</taxon>
        <taxon>Spermatophyta</taxon>
        <taxon>Magnoliopsida</taxon>
        <taxon>eudicotyledons</taxon>
        <taxon>Gunneridae</taxon>
        <taxon>Pentapetalae</taxon>
        <taxon>rosids</taxon>
        <taxon>malvids</taxon>
        <taxon>Sapindales</taxon>
        <taxon>Meliaceae</taxon>
        <taxon>Melia</taxon>
    </lineage>
</organism>
<dbReference type="Proteomes" id="UP001164539">
    <property type="component" value="Chromosome 10"/>
</dbReference>
<comment type="caution">
    <text evidence="1">The sequence shown here is derived from an EMBL/GenBank/DDBJ whole genome shotgun (WGS) entry which is preliminary data.</text>
</comment>
<sequence>MIILQAAFSSSMLSKFIILLFHIFVCLEFGPARAQTWIRVGYWYSGNGFPISDINSALFTHLICSFAENINLSSYRISFSPDEEKNFSNFTETVRKKNPSVTTILSIGGAYVNHSTFSSMVNDSSHRKSFIDSSIKLARHYGFQGLDLSWSYPNTASELFNVGVLFEEWRAATELEAKNSSQTQLILTARVPYSPRRTFGSFPADSVQRNLNWVHVVAAEYFLPESAKFTEAHGALYNPSSILNTDYGIRAWIEGGVSAEKLVMNLPYYGYAWTLVNPKDSFIGAAAKGPAIADDGFMNYKDIKNYIKIYGAEVMYNGTYVVNYCTIGTSWIDFDDVEAVKVKISYAKEKKLLGYYVWQVSFDDNWVLSQAAAEVENNGRNKGRLFAIILSSTAVLILLLGSLLYSFWMKKLKAKRKVDSAKRWKHRGSNQADAGDFNNNAPNLRVYSLTDIEAATEKFSIENKLGEGGYGPVYKGILPDGQEIAVKKLSKTSTQGFEEFKNEVMLTAKLQHVNLVKVLGFCIVKEEQMLIYEHMPNRSLDYYLFDPIRRHTLDWNKRVHIIEGVTQGLLYLQEYSRLTIIHRDLKASNVLLDDDMKPKISDFGIARIFSKDDLEANTSRVVGTHGYIPPEYAKRGKYSTKLDVYSFGVLLLQIISGKKISILYGQNENLSLLEFAYELWKDGKGKEFVDSTLDDAQCSCKLMRCLHIALLCVQENPNDRPSMLEIYSMLKTETTDVNLIPKKPAFSIQAVEAKGIESLSINDVTVSEILAR</sequence>
<accession>A0ACC1XET6</accession>
<evidence type="ECO:0000313" key="2">
    <source>
        <dbReference type="Proteomes" id="UP001164539"/>
    </source>
</evidence>
<gene>
    <name evidence="1" type="ORF">OWV82_019401</name>
</gene>
<evidence type="ECO:0000313" key="1">
    <source>
        <dbReference type="EMBL" id="KAJ4709636.1"/>
    </source>
</evidence>
<keyword evidence="2" id="KW-1185">Reference proteome</keyword>
<reference evidence="1 2" key="1">
    <citation type="journal article" date="2023" name="Science">
        <title>Complex scaffold remodeling in plant triterpene biosynthesis.</title>
        <authorList>
            <person name="De La Pena R."/>
            <person name="Hodgson H."/>
            <person name="Liu J.C."/>
            <person name="Stephenson M.J."/>
            <person name="Martin A.C."/>
            <person name="Owen C."/>
            <person name="Harkess A."/>
            <person name="Leebens-Mack J."/>
            <person name="Jimenez L.E."/>
            <person name="Osbourn A."/>
            <person name="Sattely E.S."/>
        </authorList>
    </citation>
    <scope>NUCLEOTIDE SEQUENCE [LARGE SCALE GENOMIC DNA]</scope>
    <source>
        <strain evidence="2">cv. JPN11</strain>
        <tissue evidence="1">Leaf</tissue>
    </source>
</reference>
<protein>
    <submittedName>
        <fullName evidence="1">Cysteine-rich receptor-like protein kinase 19</fullName>
    </submittedName>
</protein>